<dbReference type="PANTHER" id="PTHR46796">
    <property type="entry name" value="HTH-TYPE TRANSCRIPTIONAL ACTIVATOR RHAS-RELATED"/>
    <property type="match status" value="1"/>
</dbReference>
<dbReference type="PROSITE" id="PS01124">
    <property type="entry name" value="HTH_ARAC_FAMILY_2"/>
    <property type="match status" value="1"/>
</dbReference>
<dbReference type="InterPro" id="IPR018062">
    <property type="entry name" value="HTH_AraC-typ_CS"/>
</dbReference>
<dbReference type="InterPro" id="IPR003313">
    <property type="entry name" value="AraC-bd"/>
</dbReference>
<dbReference type="PANTHER" id="PTHR46796:SF2">
    <property type="entry name" value="TRANSCRIPTIONAL REGULATORY PROTEIN"/>
    <property type="match status" value="1"/>
</dbReference>
<dbReference type="GO" id="GO:0003700">
    <property type="term" value="F:DNA-binding transcription factor activity"/>
    <property type="evidence" value="ECO:0007669"/>
    <property type="project" value="InterPro"/>
</dbReference>
<dbReference type="Proteomes" id="UP000289193">
    <property type="component" value="Unassembled WGS sequence"/>
</dbReference>
<feature type="domain" description="HTH araC/xylS-type" evidence="5">
    <location>
        <begin position="177"/>
        <end position="274"/>
    </location>
</feature>
<keyword evidence="2" id="KW-0238">DNA-binding</keyword>
<keyword evidence="1" id="KW-0805">Transcription regulation</keyword>
<evidence type="ECO:0000256" key="4">
    <source>
        <dbReference type="ARBA" id="ARBA00023163"/>
    </source>
</evidence>
<accession>A0AAX2AE20</accession>
<dbReference type="InterPro" id="IPR014710">
    <property type="entry name" value="RmlC-like_jellyroll"/>
</dbReference>
<gene>
    <name evidence="6" type="ORF">ABIV_0821</name>
    <name evidence="7" type="ORF">CRV05_00885</name>
</gene>
<dbReference type="SUPFAM" id="SSF51215">
    <property type="entry name" value="Regulatory protein AraC"/>
    <property type="match status" value="1"/>
</dbReference>
<dbReference type="Pfam" id="PF12833">
    <property type="entry name" value="HTH_18"/>
    <property type="match status" value="1"/>
</dbReference>
<dbReference type="InterPro" id="IPR018060">
    <property type="entry name" value="HTH_AraC"/>
</dbReference>
<evidence type="ECO:0000256" key="1">
    <source>
        <dbReference type="ARBA" id="ARBA00023015"/>
    </source>
</evidence>
<dbReference type="SUPFAM" id="SSF46689">
    <property type="entry name" value="Homeodomain-like"/>
    <property type="match status" value="2"/>
</dbReference>
<evidence type="ECO:0000256" key="2">
    <source>
        <dbReference type="ARBA" id="ARBA00023125"/>
    </source>
</evidence>
<dbReference type="Proteomes" id="UP000253850">
    <property type="component" value="Chromosome"/>
</dbReference>
<keyword evidence="9" id="KW-1185">Reference proteome</keyword>
<dbReference type="Pfam" id="PF02311">
    <property type="entry name" value="AraC_binding"/>
    <property type="match status" value="1"/>
</dbReference>
<reference evidence="7 9" key="1">
    <citation type="submission" date="2017-10" db="EMBL/GenBank/DDBJ databases">
        <title>Genomics of the genus Arcobacter.</title>
        <authorList>
            <person name="Perez-Cataluna A."/>
            <person name="Figueras M.J."/>
        </authorList>
    </citation>
    <scope>NUCLEOTIDE SEQUENCE [LARGE SCALE GENOMIC DNA]</scope>
    <source>
        <strain evidence="7 9">CECT 7835</strain>
    </source>
</reference>
<evidence type="ECO:0000256" key="3">
    <source>
        <dbReference type="ARBA" id="ARBA00023159"/>
    </source>
</evidence>
<dbReference type="KEGG" id="hbv:ABIV_0821"/>
<dbReference type="InterPro" id="IPR037923">
    <property type="entry name" value="HTH-like"/>
</dbReference>
<evidence type="ECO:0000259" key="5">
    <source>
        <dbReference type="PROSITE" id="PS01124"/>
    </source>
</evidence>
<dbReference type="Gene3D" id="1.10.10.60">
    <property type="entry name" value="Homeodomain-like"/>
    <property type="match status" value="2"/>
</dbReference>
<protein>
    <submittedName>
        <fullName evidence="7">AraC family transcriptional regulator</fullName>
    </submittedName>
    <submittedName>
        <fullName evidence="6">Transcriptional regulator, AraC family</fullName>
    </submittedName>
</protein>
<dbReference type="GO" id="GO:0043565">
    <property type="term" value="F:sequence-specific DNA binding"/>
    <property type="evidence" value="ECO:0007669"/>
    <property type="project" value="InterPro"/>
</dbReference>
<dbReference type="InterPro" id="IPR009057">
    <property type="entry name" value="Homeodomain-like_sf"/>
</dbReference>
<dbReference type="SMART" id="SM00342">
    <property type="entry name" value="HTH_ARAC"/>
    <property type="match status" value="1"/>
</dbReference>
<dbReference type="EMBL" id="PDKM01000001">
    <property type="protein sequence ID" value="RXK10956.1"/>
    <property type="molecule type" value="Genomic_DNA"/>
</dbReference>
<dbReference type="InterPro" id="IPR050204">
    <property type="entry name" value="AraC_XylS_family_regulators"/>
</dbReference>
<dbReference type="Gene3D" id="2.60.120.10">
    <property type="entry name" value="Jelly Rolls"/>
    <property type="match status" value="1"/>
</dbReference>
<keyword evidence="4" id="KW-0804">Transcription</keyword>
<dbReference type="RefSeq" id="WP_114838691.1">
    <property type="nucleotide sequence ID" value="NZ_CP031217.1"/>
</dbReference>
<reference evidence="6 8" key="2">
    <citation type="submission" date="2018-07" db="EMBL/GenBank/DDBJ databases">
        <title>Complete genome of the Arcobacter bivalviorum type strain LMG 26154.</title>
        <authorList>
            <person name="Miller W.G."/>
            <person name="Yee E."/>
            <person name="Bono J.L."/>
        </authorList>
    </citation>
    <scope>NUCLEOTIDE SEQUENCE [LARGE SCALE GENOMIC DNA]</scope>
    <source>
        <strain evidence="6 8">LMG 26154</strain>
    </source>
</reference>
<dbReference type="PROSITE" id="PS00041">
    <property type="entry name" value="HTH_ARAC_FAMILY_1"/>
    <property type="match status" value="1"/>
</dbReference>
<name>A0AAX2AE20_9BACT</name>
<proteinExistence type="predicted"/>
<evidence type="ECO:0000313" key="9">
    <source>
        <dbReference type="Proteomes" id="UP000289193"/>
    </source>
</evidence>
<dbReference type="EMBL" id="CP031217">
    <property type="protein sequence ID" value="AXH11830.1"/>
    <property type="molecule type" value="Genomic_DNA"/>
</dbReference>
<dbReference type="AlphaFoldDB" id="A0AAX2AE20"/>
<sequence length="276" mass="32360">MKTEKETEFSTKIWKPKFSEDITFHKAYFKNYGFDKHVHEDFTIGLIQNGSMDAFVDGEKKSLNSSTIVSVNPDETHACQTFYHKDYTLYSIYLKPNFFKELVDENFYSTEAYFKEGAYFDKELSSRFLKILNFSENQYLTNLDFECELIDSIKSLVSRNVKFTIDKSSSNHDSMIKKAKEYMSDNYHLDLTLDDISSALDVSKYHFLRTFKDKTFISPHNFLMLKRIEKAKELLQKGETLSNTAYICGFNDQSHLNKRFKAIMGLTPGSYRNFFN</sequence>
<organism evidence="7 9">
    <name type="scientific">Halarcobacter bivalviorum</name>
    <dbReference type="NCBI Taxonomy" id="663364"/>
    <lineage>
        <taxon>Bacteria</taxon>
        <taxon>Pseudomonadati</taxon>
        <taxon>Campylobacterota</taxon>
        <taxon>Epsilonproteobacteria</taxon>
        <taxon>Campylobacterales</taxon>
        <taxon>Arcobacteraceae</taxon>
        <taxon>Halarcobacter</taxon>
    </lineage>
</organism>
<evidence type="ECO:0000313" key="6">
    <source>
        <dbReference type="EMBL" id="AXH11830.1"/>
    </source>
</evidence>
<evidence type="ECO:0000313" key="7">
    <source>
        <dbReference type="EMBL" id="RXK10956.1"/>
    </source>
</evidence>
<keyword evidence="3" id="KW-0010">Activator</keyword>
<evidence type="ECO:0000313" key="8">
    <source>
        <dbReference type="Proteomes" id="UP000253850"/>
    </source>
</evidence>